<organism evidence="12 13">
    <name type="scientific">Catenovulum sediminis</name>
    <dbReference type="NCBI Taxonomy" id="1740262"/>
    <lineage>
        <taxon>Bacteria</taxon>
        <taxon>Pseudomonadati</taxon>
        <taxon>Pseudomonadota</taxon>
        <taxon>Gammaproteobacteria</taxon>
        <taxon>Alteromonadales</taxon>
        <taxon>Alteromonadaceae</taxon>
        <taxon>Catenovulum</taxon>
    </lineage>
</organism>
<dbReference type="Gene3D" id="3.40.50.2000">
    <property type="entry name" value="Glycogen Phosphorylase B"/>
    <property type="match status" value="2"/>
</dbReference>
<sequence length="386" mass="43100">MRPNTLRVALVAGERSGDILAANFMQSFTEKMSQQGIDVEYEGVAGPMMEALGFNKFYDMEELAVMGLVEVLGRLPRLLKIRRDLIKYWKQNPPDIMMGIDAPDFNLTLEAKLKAHGIKTVHYVSPSIWAWRQKRVFKVKKAVDLVLALLPFEKAFYDKYQVPCKFVGHTLADQIPMYSDKHEAKQRLGLDDGRFIAILPGSRASEVGLLAEKFAQASAILHAKYDDLKFVAAAVNEQRKQDIYNAFAQHAKNVEITIVNGQSRDVMAASEAIMIASGTATLEAALIKRPMVVCYRFKALSYQIFKRLVKVKFFSLPNLICGKAVVPELLQDEVTADKIATLIESALNAPDNQQVNDFNKIHKLLKLNAGELAADAVSEILNDQAI</sequence>
<dbReference type="PANTHER" id="PTHR30372">
    <property type="entry name" value="LIPID-A-DISACCHARIDE SYNTHASE"/>
    <property type="match status" value="1"/>
</dbReference>
<evidence type="ECO:0000313" key="12">
    <source>
        <dbReference type="EMBL" id="MER2493008.1"/>
    </source>
</evidence>
<reference evidence="12 13" key="1">
    <citation type="submission" date="2024-06" db="EMBL/GenBank/DDBJ databases">
        <authorList>
            <person name="Chen R.Y."/>
        </authorList>
    </citation>
    <scope>NUCLEOTIDE SEQUENCE [LARGE SCALE GENOMIC DNA]</scope>
    <source>
        <strain evidence="12 13">D2</strain>
    </source>
</reference>
<comment type="similarity">
    <text evidence="2 11">Belongs to the LpxB family.</text>
</comment>
<dbReference type="NCBIfam" id="TIGR00215">
    <property type="entry name" value="lpxB"/>
    <property type="match status" value="1"/>
</dbReference>
<dbReference type="RefSeq" id="WP_143872270.1">
    <property type="nucleotide sequence ID" value="NZ_CP041660.1"/>
</dbReference>
<evidence type="ECO:0000256" key="11">
    <source>
        <dbReference type="HAMAP-Rule" id="MF_00392"/>
    </source>
</evidence>
<evidence type="ECO:0000256" key="8">
    <source>
        <dbReference type="ARBA" id="ARBA00022679"/>
    </source>
</evidence>
<proteinExistence type="inferred from homology"/>
<protein>
    <recommendedName>
        <fullName evidence="4 11">Lipid-A-disaccharide synthase</fullName>
        <ecNumber evidence="3 11">2.4.1.182</ecNumber>
    </recommendedName>
</protein>
<keyword evidence="7 11" id="KW-0328">Glycosyltransferase</keyword>
<dbReference type="EC" id="2.4.1.182" evidence="3 11"/>
<dbReference type="HAMAP" id="MF_00392">
    <property type="entry name" value="LpxB"/>
    <property type="match status" value="1"/>
</dbReference>
<comment type="pathway">
    <text evidence="11">Bacterial outer membrane biogenesis; LPS lipid A biosynthesis.</text>
</comment>
<comment type="caution">
    <text evidence="12">The sequence shown here is derived from an EMBL/GenBank/DDBJ whole genome shotgun (WGS) entry which is preliminary data.</text>
</comment>
<keyword evidence="9 11" id="KW-0443">Lipid metabolism</keyword>
<comment type="function">
    <text evidence="1 11">Condensation of UDP-2,3-diacylglucosamine and 2,3-diacylglucosamine-1-phosphate to form lipid A disaccharide, a precursor of lipid A, a phosphorylated glycolipid that anchors the lipopolysaccharide to the outer membrane of the cell.</text>
</comment>
<evidence type="ECO:0000313" key="13">
    <source>
        <dbReference type="Proteomes" id="UP001467690"/>
    </source>
</evidence>
<gene>
    <name evidence="11 12" type="primary">lpxB</name>
    <name evidence="12" type="ORF">ABS311_14080</name>
</gene>
<evidence type="ECO:0000256" key="1">
    <source>
        <dbReference type="ARBA" id="ARBA00002056"/>
    </source>
</evidence>
<evidence type="ECO:0000256" key="7">
    <source>
        <dbReference type="ARBA" id="ARBA00022676"/>
    </source>
</evidence>
<dbReference type="Proteomes" id="UP001467690">
    <property type="component" value="Unassembled WGS sequence"/>
</dbReference>
<dbReference type="GO" id="GO:0008915">
    <property type="term" value="F:lipid-A-disaccharide synthase activity"/>
    <property type="evidence" value="ECO:0007669"/>
    <property type="project" value="UniProtKB-EC"/>
</dbReference>
<dbReference type="Pfam" id="PF02684">
    <property type="entry name" value="LpxB"/>
    <property type="match status" value="1"/>
</dbReference>
<keyword evidence="13" id="KW-1185">Reference proteome</keyword>
<evidence type="ECO:0000256" key="10">
    <source>
        <dbReference type="ARBA" id="ARBA00048975"/>
    </source>
</evidence>
<evidence type="ECO:0000256" key="3">
    <source>
        <dbReference type="ARBA" id="ARBA00012687"/>
    </source>
</evidence>
<evidence type="ECO:0000256" key="2">
    <source>
        <dbReference type="ARBA" id="ARBA00007868"/>
    </source>
</evidence>
<dbReference type="EMBL" id="JBELOE010000239">
    <property type="protein sequence ID" value="MER2493008.1"/>
    <property type="molecule type" value="Genomic_DNA"/>
</dbReference>
<name>A0ABV1RJ87_9ALTE</name>
<evidence type="ECO:0000256" key="9">
    <source>
        <dbReference type="ARBA" id="ARBA00023098"/>
    </source>
</evidence>
<evidence type="ECO:0000256" key="4">
    <source>
        <dbReference type="ARBA" id="ARBA00020902"/>
    </source>
</evidence>
<keyword evidence="8 11" id="KW-0808">Transferase</keyword>
<dbReference type="PANTHER" id="PTHR30372:SF4">
    <property type="entry name" value="LIPID-A-DISACCHARIDE SYNTHASE, MITOCHONDRIAL-RELATED"/>
    <property type="match status" value="1"/>
</dbReference>
<evidence type="ECO:0000256" key="6">
    <source>
        <dbReference type="ARBA" id="ARBA00022556"/>
    </source>
</evidence>
<dbReference type="SUPFAM" id="SSF53756">
    <property type="entry name" value="UDP-Glycosyltransferase/glycogen phosphorylase"/>
    <property type="match status" value="1"/>
</dbReference>
<keyword evidence="5 11" id="KW-0444">Lipid biosynthesis</keyword>
<comment type="catalytic activity">
    <reaction evidence="10 11">
        <text>a lipid X + a UDP-2-N,3-O-bis[(3R)-3-hydroxyacyl]-alpha-D-glucosamine = a lipid A disaccharide + UDP + H(+)</text>
        <dbReference type="Rhea" id="RHEA:67828"/>
        <dbReference type="ChEBI" id="CHEBI:15378"/>
        <dbReference type="ChEBI" id="CHEBI:58223"/>
        <dbReference type="ChEBI" id="CHEBI:137748"/>
        <dbReference type="ChEBI" id="CHEBI:176338"/>
        <dbReference type="ChEBI" id="CHEBI:176343"/>
        <dbReference type="EC" id="2.4.1.182"/>
    </reaction>
</comment>
<dbReference type="InterPro" id="IPR003835">
    <property type="entry name" value="Glyco_trans_19"/>
</dbReference>
<keyword evidence="6 11" id="KW-0441">Lipid A biosynthesis</keyword>
<accession>A0ABV1RJ87</accession>
<evidence type="ECO:0000256" key="5">
    <source>
        <dbReference type="ARBA" id="ARBA00022516"/>
    </source>
</evidence>